<comment type="caution">
    <text evidence="1">The sequence shown here is derived from an EMBL/GenBank/DDBJ whole genome shotgun (WGS) entry which is preliminary data.</text>
</comment>
<evidence type="ECO:0008006" key="3">
    <source>
        <dbReference type="Google" id="ProtNLM"/>
    </source>
</evidence>
<dbReference type="EMBL" id="BONC01000008">
    <property type="protein sequence ID" value="GIF55608.1"/>
    <property type="molecule type" value="Genomic_DNA"/>
</dbReference>
<accession>A0ABQ4BYL1</accession>
<dbReference type="Proteomes" id="UP000624325">
    <property type="component" value="Unassembled WGS sequence"/>
</dbReference>
<sequence length="163" mass="16570">MAGMDLRMLSGVTAGAAAGAAGCAALDATTYLDMAVRGRPTSDAPAETVEALIKHLPVDVPGTNSRRHNRLEGLGGLSGSLTGISVGAAFGLLYASGWRPPLPVGAVVAGLTAQALSDGSLAGTRVSDPRTWSLTDWLSDIIPHLVYGAVTYATLDALERGGR</sequence>
<dbReference type="PROSITE" id="PS51257">
    <property type="entry name" value="PROKAR_LIPOPROTEIN"/>
    <property type="match status" value="1"/>
</dbReference>
<evidence type="ECO:0000313" key="1">
    <source>
        <dbReference type="EMBL" id="GIF55608.1"/>
    </source>
</evidence>
<evidence type="ECO:0000313" key="2">
    <source>
        <dbReference type="Proteomes" id="UP000624325"/>
    </source>
</evidence>
<protein>
    <recommendedName>
        <fullName evidence="3">Lipoprotein</fullName>
    </recommendedName>
</protein>
<gene>
    <name evidence="1" type="ORF">Air01nite_17030</name>
</gene>
<organism evidence="1 2">
    <name type="scientific">Asanoa iriomotensis</name>
    <dbReference type="NCBI Taxonomy" id="234613"/>
    <lineage>
        <taxon>Bacteria</taxon>
        <taxon>Bacillati</taxon>
        <taxon>Actinomycetota</taxon>
        <taxon>Actinomycetes</taxon>
        <taxon>Micromonosporales</taxon>
        <taxon>Micromonosporaceae</taxon>
        <taxon>Asanoa</taxon>
    </lineage>
</organism>
<proteinExistence type="predicted"/>
<reference evidence="1 2" key="1">
    <citation type="submission" date="2021-01" db="EMBL/GenBank/DDBJ databases">
        <title>Whole genome shotgun sequence of Asanoa iriomotensis NBRC 100142.</title>
        <authorList>
            <person name="Komaki H."/>
            <person name="Tamura T."/>
        </authorList>
    </citation>
    <scope>NUCLEOTIDE SEQUENCE [LARGE SCALE GENOMIC DNA]</scope>
    <source>
        <strain evidence="1 2">NBRC 100142</strain>
    </source>
</reference>
<name>A0ABQ4BYL1_9ACTN</name>
<keyword evidence="2" id="KW-1185">Reference proteome</keyword>